<feature type="compositionally biased region" description="Polar residues" evidence="1">
    <location>
        <begin position="10"/>
        <end position="27"/>
    </location>
</feature>
<evidence type="ECO:0000313" key="2">
    <source>
        <dbReference type="EMBL" id="CBF77335.1"/>
    </source>
</evidence>
<dbReference type="Proteomes" id="UP000000560">
    <property type="component" value="Chromosome III"/>
</dbReference>
<organism evidence="2 3">
    <name type="scientific">Emericella nidulans (strain FGSC A4 / ATCC 38163 / CBS 112.46 / NRRL 194 / M139)</name>
    <name type="common">Aspergillus nidulans</name>
    <dbReference type="NCBI Taxonomy" id="227321"/>
    <lineage>
        <taxon>Eukaryota</taxon>
        <taxon>Fungi</taxon>
        <taxon>Dikarya</taxon>
        <taxon>Ascomycota</taxon>
        <taxon>Pezizomycotina</taxon>
        <taxon>Eurotiomycetes</taxon>
        <taxon>Eurotiomycetidae</taxon>
        <taxon>Eurotiales</taxon>
        <taxon>Aspergillaceae</taxon>
        <taxon>Aspergillus</taxon>
        <taxon>Aspergillus subgen. Nidulantes</taxon>
    </lineage>
</organism>
<name>C8V8A8_EMENI</name>
<evidence type="ECO:0000313" key="3">
    <source>
        <dbReference type="Proteomes" id="UP000000560"/>
    </source>
</evidence>
<dbReference type="InParanoid" id="C8V8A8"/>
<gene>
    <name evidence="2" type="ORF">ANIA_11441</name>
</gene>
<dbReference type="KEGG" id="ani:ANIA_11441"/>
<dbReference type="EMBL" id="BN001303">
    <property type="protein sequence ID" value="CBF77335.1"/>
    <property type="molecule type" value="Genomic_DNA"/>
</dbReference>
<reference evidence="3" key="2">
    <citation type="journal article" date="2009" name="Fungal Genet. Biol.">
        <title>The 2008 update of the Aspergillus nidulans genome annotation: a community effort.</title>
        <authorList>
            <person name="Wortman J.R."/>
            <person name="Gilsenan J.M."/>
            <person name="Joardar V."/>
            <person name="Deegan J."/>
            <person name="Clutterbuck J."/>
            <person name="Andersen M.R."/>
            <person name="Archer D."/>
            <person name="Bencina M."/>
            <person name="Braus G."/>
            <person name="Coutinho P."/>
            <person name="von Dohren H."/>
            <person name="Doonan J."/>
            <person name="Driessen A.J."/>
            <person name="Durek P."/>
            <person name="Espeso E."/>
            <person name="Fekete E."/>
            <person name="Flipphi M."/>
            <person name="Estrada C.G."/>
            <person name="Geysens S."/>
            <person name="Goldman G."/>
            <person name="de Groot P.W."/>
            <person name="Hansen K."/>
            <person name="Harris S.D."/>
            <person name="Heinekamp T."/>
            <person name="Helmstaedt K."/>
            <person name="Henrissat B."/>
            <person name="Hofmann G."/>
            <person name="Homan T."/>
            <person name="Horio T."/>
            <person name="Horiuchi H."/>
            <person name="James S."/>
            <person name="Jones M."/>
            <person name="Karaffa L."/>
            <person name="Karanyi Z."/>
            <person name="Kato M."/>
            <person name="Keller N."/>
            <person name="Kelly D.E."/>
            <person name="Kiel J.A."/>
            <person name="Kim J.M."/>
            <person name="van der Klei I.J."/>
            <person name="Klis F.M."/>
            <person name="Kovalchuk A."/>
            <person name="Krasevec N."/>
            <person name="Kubicek C.P."/>
            <person name="Liu B."/>
            <person name="Maccabe A."/>
            <person name="Meyer V."/>
            <person name="Mirabito P."/>
            <person name="Miskei M."/>
            <person name="Mos M."/>
            <person name="Mullins J."/>
            <person name="Nelson D.R."/>
            <person name="Nielsen J."/>
            <person name="Oakley B.R."/>
            <person name="Osmani S.A."/>
            <person name="Pakula T."/>
            <person name="Paszewski A."/>
            <person name="Paulsen I."/>
            <person name="Pilsyk S."/>
            <person name="Pocsi I."/>
            <person name="Punt P.J."/>
            <person name="Ram A.F."/>
            <person name="Ren Q."/>
            <person name="Robellet X."/>
            <person name="Robson G."/>
            <person name="Seiboth B."/>
            <person name="van Solingen P."/>
            <person name="Specht T."/>
            <person name="Sun J."/>
            <person name="Taheri-Talesh N."/>
            <person name="Takeshita N."/>
            <person name="Ussery D."/>
            <person name="vanKuyk P.A."/>
            <person name="Visser H."/>
            <person name="van de Vondervoort P.J."/>
            <person name="de Vries R.P."/>
            <person name="Walton J."/>
            <person name="Xiang X."/>
            <person name="Xiong Y."/>
            <person name="Zeng A.P."/>
            <person name="Brandt B.W."/>
            <person name="Cornell M.J."/>
            <person name="van den Hondel C.A."/>
            <person name="Visser J."/>
            <person name="Oliver S.G."/>
            <person name="Turner G."/>
        </authorList>
    </citation>
    <scope>GENOME REANNOTATION</scope>
    <source>
        <strain evidence="3">FGSC A4 / ATCC 38163 / CBS 112.46 / NRRL 194 / M139</strain>
    </source>
</reference>
<dbReference type="RefSeq" id="XP_050467703.1">
    <property type="nucleotide sequence ID" value="XM_050611707.1"/>
</dbReference>
<dbReference type="HOGENOM" id="CLU_2831183_0_0_1"/>
<keyword evidence="3" id="KW-1185">Reference proteome</keyword>
<accession>C8V8A8</accession>
<evidence type="ECO:0000256" key="1">
    <source>
        <dbReference type="SAM" id="MobiDB-lite"/>
    </source>
</evidence>
<protein>
    <submittedName>
        <fullName evidence="2">Uncharacterized protein</fullName>
    </submittedName>
</protein>
<reference evidence="3" key="1">
    <citation type="journal article" date="2005" name="Nature">
        <title>Sequencing of Aspergillus nidulans and comparative analysis with A. fumigatus and A. oryzae.</title>
        <authorList>
            <person name="Galagan J.E."/>
            <person name="Calvo S.E."/>
            <person name="Cuomo C."/>
            <person name="Ma L.J."/>
            <person name="Wortman J.R."/>
            <person name="Batzoglou S."/>
            <person name="Lee S.I."/>
            <person name="Basturkmen M."/>
            <person name="Spevak C.C."/>
            <person name="Clutterbuck J."/>
            <person name="Kapitonov V."/>
            <person name="Jurka J."/>
            <person name="Scazzocchio C."/>
            <person name="Farman M."/>
            <person name="Butler J."/>
            <person name="Purcell S."/>
            <person name="Harris S."/>
            <person name="Braus G.H."/>
            <person name="Draht O."/>
            <person name="Busch S."/>
            <person name="D'Enfert C."/>
            <person name="Bouchier C."/>
            <person name="Goldman G.H."/>
            <person name="Bell-Pedersen D."/>
            <person name="Griffiths-Jones S."/>
            <person name="Doonan J.H."/>
            <person name="Yu J."/>
            <person name="Vienken K."/>
            <person name="Pain A."/>
            <person name="Freitag M."/>
            <person name="Selker E.U."/>
            <person name="Archer D.B."/>
            <person name="Penalva M.A."/>
            <person name="Oakley B.R."/>
            <person name="Momany M."/>
            <person name="Tanaka T."/>
            <person name="Kumagai T."/>
            <person name="Asai K."/>
            <person name="Machida M."/>
            <person name="Nierman W.C."/>
            <person name="Denning D.W."/>
            <person name="Caddick M."/>
            <person name="Hynes M."/>
            <person name="Paoletti M."/>
            <person name="Fischer R."/>
            <person name="Miller B."/>
            <person name="Dyer P."/>
            <person name="Sachs M.S."/>
            <person name="Osmani S.A."/>
            <person name="Birren B.W."/>
        </authorList>
    </citation>
    <scope>NUCLEOTIDE SEQUENCE [LARGE SCALE GENOMIC DNA]</scope>
    <source>
        <strain evidence="3">FGSC A4 / ATCC 38163 / CBS 112.46 / NRRL 194 / M139</strain>
    </source>
</reference>
<dbReference type="GeneID" id="74897026"/>
<proteinExistence type="predicted"/>
<sequence>MTEPGLSPLDASQNEPRTGSAKATISSHHSKLSKTAVVGWKYLVTGSDWWDKIDGVDALAIDRLLQ</sequence>
<dbReference type="AlphaFoldDB" id="C8V8A8"/>
<feature type="region of interest" description="Disordered" evidence="1">
    <location>
        <begin position="1"/>
        <end position="33"/>
    </location>
</feature>